<dbReference type="AlphaFoldDB" id="A0A0L0VGM2"/>
<evidence type="ECO:0000256" key="1">
    <source>
        <dbReference type="SAM" id="MobiDB-lite"/>
    </source>
</evidence>
<evidence type="ECO:0000313" key="3">
    <source>
        <dbReference type="Proteomes" id="UP000054564"/>
    </source>
</evidence>
<sequence length="216" mass="24292">MSSPNHNMTTTSADDNIRTEDSDNEEVLHPSAHRRARIQARRRAARETITRWQANRTLQLERRRASERRVEPLPLEFDATHNVNGRYMTEADRNSLAQAVRTTQATAARVYSARASTNEIRDPIYRRMDNVINRAFAMVNEQMQDLVDVVNQHIGLVAPPPSDSNPSPVMTEGELREDQPPSPVQDNPAQVNPGPVTSTSDPLPEDIDVTQTGSQY</sequence>
<feature type="compositionally biased region" description="Polar residues" evidence="1">
    <location>
        <begin position="184"/>
        <end position="201"/>
    </location>
</feature>
<proteinExistence type="predicted"/>
<organism evidence="2 3">
    <name type="scientific">Puccinia striiformis f. sp. tritici PST-78</name>
    <dbReference type="NCBI Taxonomy" id="1165861"/>
    <lineage>
        <taxon>Eukaryota</taxon>
        <taxon>Fungi</taxon>
        <taxon>Dikarya</taxon>
        <taxon>Basidiomycota</taxon>
        <taxon>Pucciniomycotina</taxon>
        <taxon>Pucciniomycetes</taxon>
        <taxon>Pucciniales</taxon>
        <taxon>Pucciniaceae</taxon>
        <taxon>Puccinia</taxon>
    </lineage>
</organism>
<evidence type="ECO:0000313" key="2">
    <source>
        <dbReference type="EMBL" id="KNE98437.1"/>
    </source>
</evidence>
<accession>A0A0L0VGM2</accession>
<feature type="compositionally biased region" description="Polar residues" evidence="1">
    <location>
        <begin position="1"/>
        <end position="14"/>
    </location>
</feature>
<feature type="region of interest" description="Disordered" evidence="1">
    <location>
        <begin position="1"/>
        <end position="36"/>
    </location>
</feature>
<comment type="caution">
    <text evidence="2">The sequence shown here is derived from an EMBL/GenBank/DDBJ whole genome shotgun (WGS) entry which is preliminary data.</text>
</comment>
<keyword evidence="3" id="KW-1185">Reference proteome</keyword>
<dbReference type="EMBL" id="AJIL01000057">
    <property type="protein sequence ID" value="KNE98437.1"/>
    <property type="molecule type" value="Genomic_DNA"/>
</dbReference>
<gene>
    <name evidence="2" type="ORF">PSTG_08351</name>
</gene>
<dbReference type="Proteomes" id="UP000054564">
    <property type="component" value="Unassembled WGS sequence"/>
</dbReference>
<protein>
    <submittedName>
        <fullName evidence="2">Uncharacterized protein</fullName>
    </submittedName>
</protein>
<name>A0A0L0VGM2_9BASI</name>
<feature type="region of interest" description="Disordered" evidence="1">
    <location>
        <begin position="157"/>
        <end position="216"/>
    </location>
</feature>
<reference evidence="3" key="1">
    <citation type="submission" date="2014-03" db="EMBL/GenBank/DDBJ databases">
        <title>The Genome Sequence of Puccinia striiformis f. sp. tritici PST-78.</title>
        <authorList>
            <consortium name="The Broad Institute Genome Sequencing Platform"/>
            <person name="Cuomo C."/>
            <person name="Hulbert S."/>
            <person name="Chen X."/>
            <person name="Walker B."/>
            <person name="Young S.K."/>
            <person name="Zeng Q."/>
            <person name="Gargeya S."/>
            <person name="Fitzgerald M."/>
            <person name="Haas B."/>
            <person name="Abouelleil A."/>
            <person name="Alvarado L."/>
            <person name="Arachchi H.M."/>
            <person name="Berlin A.M."/>
            <person name="Chapman S.B."/>
            <person name="Goldberg J."/>
            <person name="Griggs A."/>
            <person name="Gujja S."/>
            <person name="Hansen M."/>
            <person name="Howarth C."/>
            <person name="Imamovic A."/>
            <person name="Larimer J."/>
            <person name="McCowan C."/>
            <person name="Montmayeur A."/>
            <person name="Murphy C."/>
            <person name="Neiman D."/>
            <person name="Pearson M."/>
            <person name="Priest M."/>
            <person name="Roberts A."/>
            <person name="Saif S."/>
            <person name="Shea T."/>
            <person name="Sisk P."/>
            <person name="Sykes S."/>
            <person name="Wortman J."/>
            <person name="Nusbaum C."/>
            <person name="Birren B."/>
        </authorList>
    </citation>
    <scope>NUCLEOTIDE SEQUENCE [LARGE SCALE GENOMIC DNA]</scope>
    <source>
        <strain evidence="3">race PST-78</strain>
    </source>
</reference>